<reference evidence="2" key="1">
    <citation type="submission" date="2023-04" db="EMBL/GenBank/DDBJ databases">
        <title>Phytophthora fragariaefolia NBRC 109709.</title>
        <authorList>
            <person name="Ichikawa N."/>
            <person name="Sato H."/>
            <person name="Tonouchi N."/>
        </authorList>
    </citation>
    <scope>NUCLEOTIDE SEQUENCE</scope>
    <source>
        <strain evidence="2">NBRC 109709</strain>
    </source>
</reference>
<protein>
    <submittedName>
        <fullName evidence="2">Unnamed protein product</fullName>
    </submittedName>
</protein>
<name>A0A9W7D3R8_9STRA</name>
<dbReference type="EMBL" id="BSXT01003212">
    <property type="protein sequence ID" value="GMF53038.1"/>
    <property type="molecule type" value="Genomic_DNA"/>
</dbReference>
<organism evidence="2 3">
    <name type="scientific">Phytophthora fragariaefolia</name>
    <dbReference type="NCBI Taxonomy" id="1490495"/>
    <lineage>
        <taxon>Eukaryota</taxon>
        <taxon>Sar</taxon>
        <taxon>Stramenopiles</taxon>
        <taxon>Oomycota</taxon>
        <taxon>Peronosporomycetes</taxon>
        <taxon>Peronosporales</taxon>
        <taxon>Peronosporaceae</taxon>
        <taxon>Phytophthora</taxon>
    </lineage>
</organism>
<dbReference type="AlphaFoldDB" id="A0A9W7D3R8"/>
<dbReference type="Proteomes" id="UP001165121">
    <property type="component" value="Unassembled WGS sequence"/>
</dbReference>
<accession>A0A9W7D3R8</accession>
<proteinExistence type="predicted"/>
<feature type="region of interest" description="Disordered" evidence="1">
    <location>
        <begin position="131"/>
        <end position="153"/>
    </location>
</feature>
<feature type="compositionally biased region" description="Polar residues" evidence="1">
    <location>
        <begin position="131"/>
        <end position="147"/>
    </location>
</feature>
<comment type="caution">
    <text evidence="2">The sequence shown here is derived from an EMBL/GenBank/DDBJ whole genome shotgun (WGS) entry which is preliminary data.</text>
</comment>
<keyword evidence="3" id="KW-1185">Reference proteome</keyword>
<evidence type="ECO:0000256" key="1">
    <source>
        <dbReference type="SAM" id="MobiDB-lite"/>
    </source>
</evidence>
<gene>
    <name evidence="2" type="ORF">Pfra01_002183400</name>
</gene>
<evidence type="ECO:0000313" key="3">
    <source>
        <dbReference type="Proteomes" id="UP001165121"/>
    </source>
</evidence>
<evidence type="ECO:0000313" key="2">
    <source>
        <dbReference type="EMBL" id="GMF53038.1"/>
    </source>
</evidence>
<sequence length="324" mass="35706">MYPCRSDRYLYHFFGTSPIATCTIFPVPPIPENFTPLTKFPISVDTRRLRSGPIFNPSASSHRVSFHPFITKILDPLRHNTSRAFDEMLGDAVARLRYRFTVDELRQLASELQLPVDVSLSAAAAAKHLNSATIPKTRKQPGTNSDTEGAETTPALQLQQAVTLQDQDQPHLPLVDPDRPAVRQKFAAVDDIVLLKCKNRVYLKLKHNSTSFRKSSTKAPVLASTHPAGAGEVQGVSGRLRRHGGVADADSNSAGLLQRFVHVPGQCVEPLLDVLGEVAAHLDGPQPRDDDWHRRHDVHDGGAALLRAAFLRDLPHLGAWLSRT</sequence>